<feature type="transmembrane region" description="Helical" evidence="1">
    <location>
        <begin position="9"/>
        <end position="30"/>
    </location>
</feature>
<evidence type="ECO:0000313" key="2">
    <source>
        <dbReference type="EMBL" id="KRN76511.1"/>
    </source>
</evidence>
<dbReference type="AlphaFoldDB" id="A0A0R2JGP9"/>
<feature type="transmembrane region" description="Helical" evidence="1">
    <location>
        <begin position="36"/>
        <end position="57"/>
    </location>
</feature>
<evidence type="ECO:0008006" key="4">
    <source>
        <dbReference type="Google" id="ProtNLM"/>
    </source>
</evidence>
<keyword evidence="3" id="KW-1185">Reference proteome</keyword>
<name>A0A0R2JGP9_9LACO</name>
<feature type="transmembrane region" description="Helical" evidence="1">
    <location>
        <begin position="78"/>
        <end position="100"/>
    </location>
</feature>
<gene>
    <name evidence="2" type="ORF">IV67_GL000771</name>
</gene>
<dbReference type="EMBL" id="JQCD01000029">
    <property type="protein sequence ID" value="KRN76511.1"/>
    <property type="molecule type" value="Genomic_DNA"/>
</dbReference>
<comment type="caution">
    <text evidence="2">The sequence shown here is derived from an EMBL/GenBank/DDBJ whole genome shotgun (WGS) entry which is preliminary data.</text>
</comment>
<evidence type="ECO:0000256" key="1">
    <source>
        <dbReference type="SAM" id="Phobius"/>
    </source>
</evidence>
<reference evidence="2 3" key="1">
    <citation type="journal article" date="2015" name="Genome Announc.">
        <title>Expanding the biotechnology potential of lactobacilli through comparative genomics of 213 strains and associated genera.</title>
        <authorList>
            <person name="Sun Z."/>
            <person name="Harris H.M."/>
            <person name="McCann A."/>
            <person name="Guo C."/>
            <person name="Argimon S."/>
            <person name="Zhang W."/>
            <person name="Yang X."/>
            <person name="Jeffery I.B."/>
            <person name="Cooney J.C."/>
            <person name="Kagawa T.F."/>
            <person name="Liu W."/>
            <person name="Song Y."/>
            <person name="Salvetti E."/>
            <person name="Wrobel A."/>
            <person name="Rasinkangas P."/>
            <person name="Parkhill J."/>
            <person name="Rea M.C."/>
            <person name="O'Sullivan O."/>
            <person name="Ritari J."/>
            <person name="Douillard F.P."/>
            <person name="Paul Ross R."/>
            <person name="Yang R."/>
            <person name="Briner A.E."/>
            <person name="Felis G.E."/>
            <person name="de Vos W.M."/>
            <person name="Barrangou R."/>
            <person name="Klaenhammer T.R."/>
            <person name="Caufield P.W."/>
            <person name="Cui Y."/>
            <person name="Zhang H."/>
            <person name="O'Toole P.W."/>
        </authorList>
    </citation>
    <scope>NUCLEOTIDE SEQUENCE [LARGE SCALE GENOMIC DNA]</scope>
    <source>
        <strain evidence="2 3">DSM 20014</strain>
    </source>
</reference>
<keyword evidence="1" id="KW-0812">Transmembrane</keyword>
<dbReference type="Proteomes" id="UP000051673">
    <property type="component" value="Unassembled WGS sequence"/>
</dbReference>
<feature type="transmembrane region" description="Helical" evidence="1">
    <location>
        <begin position="120"/>
        <end position="139"/>
    </location>
</feature>
<dbReference type="PATRIC" id="fig|1620.3.peg.785"/>
<accession>A0A0R2JGP9</accession>
<protein>
    <recommendedName>
        <fullName evidence="4">Integral membrane protein</fullName>
    </recommendedName>
</protein>
<sequence length="148" mass="17090">MRHVLKGHLIFLTMVTTMVTINTILVYGFSMHDVLIILQLLVIVIPGAFILKELFTIPLVKNIETKYLMSIRQNVRRMILFPAMVMLINSGIITMVSTILKNIGEFPLLTNFLEGWGIKLAILFPLFFFVVRPLWNYIFDVFETAKID</sequence>
<keyword evidence="1" id="KW-0472">Membrane</keyword>
<evidence type="ECO:0000313" key="3">
    <source>
        <dbReference type="Proteomes" id="UP000051673"/>
    </source>
</evidence>
<organism evidence="2 3">
    <name type="scientific">Weissella minor</name>
    <dbReference type="NCBI Taxonomy" id="1620"/>
    <lineage>
        <taxon>Bacteria</taxon>
        <taxon>Bacillati</taxon>
        <taxon>Bacillota</taxon>
        <taxon>Bacilli</taxon>
        <taxon>Lactobacillales</taxon>
        <taxon>Lactobacillaceae</taxon>
        <taxon>Weissella</taxon>
    </lineage>
</organism>
<keyword evidence="1" id="KW-1133">Transmembrane helix</keyword>
<proteinExistence type="predicted"/>